<feature type="transmembrane region" description="Helical" evidence="14">
    <location>
        <begin position="44"/>
        <end position="61"/>
    </location>
</feature>
<evidence type="ECO:0000313" key="15">
    <source>
        <dbReference type="EMBL" id="SEG08908.1"/>
    </source>
</evidence>
<keyword evidence="7 14" id="KW-0378">Hydrolase</keyword>
<keyword evidence="14" id="KW-0961">Cell wall biogenesis/degradation</keyword>
<evidence type="ECO:0000313" key="16">
    <source>
        <dbReference type="Proteomes" id="UP000236725"/>
    </source>
</evidence>
<dbReference type="GO" id="GO:0046677">
    <property type="term" value="P:response to antibiotic"/>
    <property type="evidence" value="ECO:0007669"/>
    <property type="project" value="UniProtKB-UniRule"/>
</dbReference>
<evidence type="ECO:0000256" key="7">
    <source>
        <dbReference type="ARBA" id="ARBA00022801"/>
    </source>
</evidence>
<organism evidence="15 16">
    <name type="scientific">Parabacteroides chinchillae</name>
    <dbReference type="NCBI Taxonomy" id="871327"/>
    <lineage>
        <taxon>Bacteria</taxon>
        <taxon>Pseudomonadati</taxon>
        <taxon>Bacteroidota</taxon>
        <taxon>Bacteroidia</taxon>
        <taxon>Bacteroidales</taxon>
        <taxon>Tannerellaceae</taxon>
        <taxon>Parabacteroides</taxon>
    </lineage>
</organism>
<name>A0A8G2BY91_9BACT</name>
<keyword evidence="5 14" id="KW-1003">Cell membrane</keyword>
<comment type="catalytic activity">
    <reaction evidence="13 14">
        <text>di-trans,octa-cis-undecaprenyl diphosphate + H2O = di-trans,octa-cis-undecaprenyl phosphate + phosphate + H(+)</text>
        <dbReference type="Rhea" id="RHEA:28094"/>
        <dbReference type="ChEBI" id="CHEBI:15377"/>
        <dbReference type="ChEBI" id="CHEBI:15378"/>
        <dbReference type="ChEBI" id="CHEBI:43474"/>
        <dbReference type="ChEBI" id="CHEBI:58405"/>
        <dbReference type="ChEBI" id="CHEBI:60392"/>
        <dbReference type="EC" id="3.6.1.27"/>
    </reaction>
</comment>
<keyword evidence="14" id="KW-0133">Cell shape</keyword>
<comment type="subcellular location">
    <subcellularLocation>
        <location evidence="1 14">Cell membrane</location>
        <topology evidence="1 14">Multi-pass membrane protein</topology>
    </subcellularLocation>
</comment>
<protein>
    <recommendedName>
        <fullName evidence="4 14">Undecaprenyl-diphosphatase</fullName>
        <ecNumber evidence="3 14">3.6.1.27</ecNumber>
    </recommendedName>
    <alternativeName>
        <fullName evidence="12 14">Bacitracin resistance protein</fullName>
    </alternativeName>
    <alternativeName>
        <fullName evidence="11 14">Undecaprenyl pyrophosphate phosphatase</fullName>
    </alternativeName>
</protein>
<dbReference type="EMBL" id="FNVS01000014">
    <property type="protein sequence ID" value="SEG08908.1"/>
    <property type="molecule type" value="Genomic_DNA"/>
</dbReference>
<evidence type="ECO:0000256" key="10">
    <source>
        <dbReference type="ARBA" id="ARBA00023251"/>
    </source>
</evidence>
<keyword evidence="14" id="KW-0573">Peptidoglycan synthesis</keyword>
<keyword evidence="6 14" id="KW-0812">Transmembrane</keyword>
<dbReference type="GO" id="GO:0071555">
    <property type="term" value="P:cell wall organization"/>
    <property type="evidence" value="ECO:0007669"/>
    <property type="project" value="UniProtKB-KW"/>
</dbReference>
<keyword evidence="8 14" id="KW-1133">Transmembrane helix</keyword>
<evidence type="ECO:0000256" key="1">
    <source>
        <dbReference type="ARBA" id="ARBA00004651"/>
    </source>
</evidence>
<dbReference type="Pfam" id="PF02673">
    <property type="entry name" value="BacA"/>
    <property type="match status" value="1"/>
</dbReference>
<evidence type="ECO:0000256" key="14">
    <source>
        <dbReference type="HAMAP-Rule" id="MF_01006"/>
    </source>
</evidence>
<dbReference type="PANTHER" id="PTHR30622:SF2">
    <property type="entry name" value="UNDECAPRENYL-DIPHOSPHATASE"/>
    <property type="match status" value="1"/>
</dbReference>
<comment type="function">
    <text evidence="14">Catalyzes the dephosphorylation of undecaprenyl diphosphate (UPP). Confers resistance to bacitracin.</text>
</comment>
<sequence>MSWFEALILGIIQGLTEFLPVSSSGHLAIGSALFGIQGEENLTFAVAVHAATVLSTIVVLWSEVSFLFKSFFSFKWNEGTKTVCKILLSMIPVGIVGVFFKDYVEEIFGSGLLIVGCMLLVTAALLAFSYYAKPRQKEEISFKDAFIIGIAQACAVLPGLSRSGSTIATGLLLGDKKEQVAKFSFLMVIIPILGEAFLDLMKGGFSPEESGISSVALITGFIAAFVSGAIACRWMINLVKNGKLIYFAYYCVVAGLFTIIYSLV</sequence>
<evidence type="ECO:0000256" key="4">
    <source>
        <dbReference type="ARBA" id="ARBA00021581"/>
    </source>
</evidence>
<feature type="transmembrane region" description="Helical" evidence="14">
    <location>
        <begin position="244"/>
        <end position="263"/>
    </location>
</feature>
<dbReference type="EC" id="3.6.1.27" evidence="3 14"/>
<dbReference type="PANTHER" id="PTHR30622">
    <property type="entry name" value="UNDECAPRENYL-DIPHOSPHATASE"/>
    <property type="match status" value="1"/>
</dbReference>
<evidence type="ECO:0000256" key="12">
    <source>
        <dbReference type="ARBA" id="ARBA00032932"/>
    </source>
</evidence>
<keyword evidence="16" id="KW-1185">Reference proteome</keyword>
<proteinExistence type="inferred from homology"/>
<evidence type="ECO:0000256" key="11">
    <source>
        <dbReference type="ARBA" id="ARBA00032707"/>
    </source>
</evidence>
<gene>
    <name evidence="14" type="primary">uppP</name>
    <name evidence="15" type="ORF">SAMN05444001_11496</name>
</gene>
<evidence type="ECO:0000256" key="6">
    <source>
        <dbReference type="ARBA" id="ARBA00022692"/>
    </source>
</evidence>
<evidence type="ECO:0000256" key="9">
    <source>
        <dbReference type="ARBA" id="ARBA00023136"/>
    </source>
</evidence>
<dbReference type="GO" id="GO:0008360">
    <property type="term" value="P:regulation of cell shape"/>
    <property type="evidence" value="ECO:0007669"/>
    <property type="project" value="UniProtKB-KW"/>
</dbReference>
<reference evidence="15 16" key="1">
    <citation type="submission" date="2016-10" db="EMBL/GenBank/DDBJ databases">
        <authorList>
            <person name="Varghese N."/>
            <person name="Submissions S."/>
        </authorList>
    </citation>
    <scope>NUCLEOTIDE SEQUENCE [LARGE SCALE GENOMIC DNA]</scope>
    <source>
        <strain evidence="15 16">DSM 29073</strain>
    </source>
</reference>
<dbReference type="GO" id="GO:0005886">
    <property type="term" value="C:plasma membrane"/>
    <property type="evidence" value="ECO:0007669"/>
    <property type="project" value="UniProtKB-SubCell"/>
</dbReference>
<feature type="transmembrane region" description="Helical" evidence="14">
    <location>
        <begin position="210"/>
        <end position="232"/>
    </location>
</feature>
<evidence type="ECO:0000256" key="8">
    <source>
        <dbReference type="ARBA" id="ARBA00022989"/>
    </source>
</evidence>
<dbReference type="GO" id="GO:0050380">
    <property type="term" value="F:undecaprenyl-diphosphatase activity"/>
    <property type="evidence" value="ECO:0007669"/>
    <property type="project" value="UniProtKB-UniRule"/>
</dbReference>
<evidence type="ECO:0000256" key="13">
    <source>
        <dbReference type="ARBA" id="ARBA00047594"/>
    </source>
</evidence>
<dbReference type="AlphaFoldDB" id="A0A8G2BY91"/>
<keyword evidence="9 14" id="KW-0472">Membrane</keyword>
<dbReference type="HAMAP" id="MF_01006">
    <property type="entry name" value="Undec_diphosphatase"/>
    <property type="match status" value="1"/>
</dbReference>
<evidence type="ECO:0000256" key="3">
    <source>
        <dbReference type="ARBA" id="ARBA00012374"/>
    </source>
</evidence>
<dbReference type="GO" id="GO:0009252">
    <property type="term" value="P:peptidoglycan biosynthetic process"/>
    <property type="evidence" value="ECO:0007669"/>
    <property type="project" value="UniProtKB-KW"/>
</dbReference>
<feature type="transmembrane region" description="Helical" evidence="14">
    <location>
        <begin position="112"/>
        <end position="132"/>
    </location>
</feature>
<keyword evidence="10 14" id="KW-0046">Antibiotic resistance</keyword>
<comment type="similarity">
    <text evidence="2 14">Belongs to the UppP family.</text>
</comment>
<dbReference type="RefSeq" id="WP_103983878.1">
    <property type="nucleotide sequence ID" value="NZ_FNVS01000014.1"/>
</dbReference>
<evidence type="ECO:0000256" key="2">
    <source>
        <dbReference type="ARBA" id="ARBA00010621"/>
    </source>
</evidence>
<feature type="transmembrane region" description="Helical" evidence="14">
    <location>
        <begin position="180"/>
        <end position="198"/>
    </location>
</feature>
<dbReference type="InterPro" id="IPR003824">
    <property type="entry name" value="UppP"/>
</dbReference>
<comment type="caution">
    <text evidence="15">The sequence shown here is derived from an EMBL/GenBank/DDBJ whole genome shotgun (WGS) entry which is preliminary data.</text>
</comment>
<comment type="miscellaneous">
    <text evidence="14">Bacitracin is thought to be involved in the inhibition of peptidoglycan synthesis by sequestering undecaprenyl diphosphate, thereby reducing the pool of lipid carrier available.</text>
</comment>
<dbReference type="Proteomes" id="UP000236725">
    <property type="component" value="Unassembled WGS sequence"/>
</dbReference>
<evidence type="ECO:0000256" key="5">
    <source>
        <dbReference type="ARBA" id="ARBA00022475"/>
    </source>
</evidence>
<accession>A0A8G2BY91</accession>
<feature type="transmembrane region" description="Helical" evidence="14">
    <location>
        <begin position="82"/>
        <end position="100"/>
    </location>
</feature>